<evidence type="ECO:0000313" key="3">
    <source>
        <dbReference type="Proteomes" id="UP000256952"/>
    </source>
</evidence>
<protein>
    <submittedName>
        <fullName evidence="2">Uncharacterized protein</fullName>
    </submittedName>
</protein>
<dbReference type="EMBL" id="LT976981">
    <property type="protein sequence ID" value="SOZ74398.1"/>
    <property type="molecule type" value="Genomic_DNA"/>
</dbReference>
<feature type="region of interest" description="Disordered" evidence="1">
    <location>
        <begin position="11"/>
        <end position="58"/>
    </location>
</feature>
<feature type="compositionally biased region" description="Basic residues" evidence="1">
    <location>
        <begin position="48"/>
        <end position="58"/>
    </location>
</feature>
<gene>
    <name evidence="2" type="ORF">CBM2613_P10044</name>
</gene>
<reference evidence="3" key="1">
    <citation type="submission" date="2018-01" db="EMBL/GenBank/DDBJ databases">
        <authorList>
            <person name="Gaut B.S."/>
            <person name="Morton B.R."/>
            <person name="Clegg M.T."/>
            <person name="Duvall M.R."/>
        </authorList>
    </citation>
    <scope>NUCLEOTIDE SEQUENCE [LARGE SCALE GENOMIC DNA]</scope>
    <source>
        <plasmid evidence="3">Plasmid cbm2613_p</plasmid>
    </source>
</reference>
<dbReference type="Proteomes" id="UP000256952">
    <property type="component" value="Plasmid CBM2613_p"/>
</dbReference>
<feature type="compositionally biased region" description="Low complexity" evidence="1">
    <location>
        <begin position="27"/>
        <end position="36"/>
    </location>
</feature>
<organism evidence="2 3">
    <name type="scientific">Cupriavidus taiwanensis</name>
    <dbReference type="NCBI Taxonomy" id="164546"/>
    <lineage>
        <taxon>Bacteria</taxon>
        <taxon>Pseudomonadati</taxon>
        <taxon>Pseudomonadota</taxon>
        <taxon>Betaproteobacteria</taxon>
        <taxon>Burkholderiales</taxon>
        <taxon>Burkholderiaceae</taxon>
        <taxon>Cupriavidus</taxon>
    </lineage>
</organism>
<dbReference type="AlphaFoldDB" id="A0A375FGA8"/>
<proteinExistence type="predicted"/>
<evidence type="ECO:0000313" key="2">
    <source>
        <dbReference type="EMBL" id="SOZ74398.1"/>
    </source>
</evidence>
<evidence type="ECO:0000256" key="1">
    <source>
        <dbReference type="SAM" id="MobiDB-lite"/>
    </source>
</evidence>
<accession>A0A375FGA8</accession>
<keyword evidence="2" id="KW-0614">Plasmid</keyword>
<sequence length="58" mass="6543">MLSLIWFRTPGNGEHGYGPGSPQSNCGTTLSGSTLGRTYQRAQDKRLVRQHKLSHRFR</sequence>
<geneLocation type="plasmid" evidence="3">
    <name>cbm2613_p</name>
</geneLocation>
<name>A0A375FGA8_9BURK</name>